<evidence type="ECO:0000313" key="4">
    <source>
        <dbReference type="RefSeq" id="XP_026743925.1"/>
    </source>
</evidence>
<organism evidence="3 4">
    <name type="scientific">Trichoplusia ni</name>
    <name type="common">Cabbage looper</name>
    <dbReference type="NCBI Taxonomy" id="7111"/>
    <lineage>
        <taxon>Eukaryota</taxon>
        <taxon>Metazoa</taxon>
        <taxon>Ecdysozoa</taxon>
        <taxon>Arthropoda</taxon>
        <taxon>Hexapoda</taxon>
        <taxon>Insecta</taxon>
        <taxon>Pterygota</taxon>
        <taxon>Neoptera</taxon>
        <taxon>Endopterygota</taxon>
        <taxon>Lepidoptera</taxon>
        <taxon>Glossata</taxon>
        <taxon>Ditrysia</taxon>
        <taxon>Noctuoidea</taxon>
        <taxon>Noctuidae</taxon>
        <taxon>Plusiinae</taxon>
        <taxon>Trichoplusia</taxon>
    </lineage>
</organism>
<dbReference type="Pfam" id="PF01826">
    <property type="entry name" value="TIL"/>
    <property type="match status" value="1"/>
</dbReference>
<reference evidence="4" key="1">
    <citation type="submission" date="2025-08" db="UniProtKB">
        <authorList>
            <consortium name="RefSeq"/>
        </authorList>
    </citation>
    <scope>IDENTIFICATION</scope>
</reference>
<accession>A0A7E5WT05</accession>
<keyword evidence="1" id="KW-0732">Signal</keyword>
<evidence type="ECO:0000313" key="3">
    <source>
        <dbReference type="Proteomes" id="UP000322000"/>
    </source>
</evidence>
<proteinExistence type="predicted"/>
<sequence>MSSFRIIIPPFVIFMFVQTISAHCGGDRHATYADCSDFCTNNCDASLLCTSDCQPGCSCKPGYIYDYVQMACVLEENCSDQQ</sequence>
<feature type="domain" description="TIL" evidence="2">
    <location>
        <begin position="28"/>
        <end position="78"/>
    </location>
</feature>
<feature type="signal peptide" evidence="1">
    <location>
        <begin position="1"/>
        <end position="22"/>
    </location>
</feature>
<dbReference type="KEGG" id="tnl:113505444"/>
<evidence type="ECO:0000256" key="1">
    <source>
        <dbReference type="SAM" id="SignalP"/>
    </source>
</evidence>
<dbReference type="InterPro" id="IPR036084">
    <property type="entry name" value="Ser_inhib-like_sf"/>
</dbReference>
<evidence type="ECO:0000259" key="2">
    <source>
        <dbReference type="Pfam" id="PF01826"/>
    </source>
</evidence>
<dbReference type="InParanoid" id="A0A7E5WT05"/>
<name>A0A7E5WT05_TRINI</name>
<protein>
    <submittedName>
        <fullName evidence="4">Zonadhesin-like</fullName>
    </submittedName>
</protein>
<dbReference type="OrthoDB" id="6781148at2759"/>
<dbReference type="Gene3D" id="2.10.25.10">
    <property type="entry name" value="Laminin"/>
    <property type="match status" value="1"/>
</dbReference>
<dbReference type="SUPFAM" id="SSF57567">
    <property type="entry name" value="Serine protease inhibitors"/>
    <property type="match status" value="1"/>
</dbReference>
<dbReference type="RefSeq" id="XP_026743925.1">
    <property type="nucleotide sequence ID" value="XM_026888124.1"/>
</dbReference>
<dbReference type="InterPro" id="IPR002919">
    <property type="entry name" value="TIL_dom"/>
</dbReference>
<dbReference type="AlphaFoldDB" id="A0A7E5WT05"/>
<feature type="chain" id="PRO_5028820142" evidence="1">
    <location>
        <begin position="23"/>
        <end position="82"/>
    </location>
</feature>
<keyword evidence="3" id="KW-1185">Reference proteome</keyword>
<dbReference type="GeneID" id="113505444"/>
<gene>
    <name evidence="4" type="primary">LOC113505444</name>
</gene>
<dbReference type="CDD" id="cd19941">
    <property type="entry name" value="TIL"/>
    <property type="match status" value="1"/>
</dbReference>
<dbReference type="Proteomes" id="UP000322000">
    <property type="component" value="Chromosome 26"/>
</dbReference>